<dbReference type="STRING" id="947013.SAMN04488109_0396"/>
<organism evidence="1 2">
    <name type="scientific">Chryseolinea serpens</name>
    <dbReference type="NCBI Taxonomy" id="947013"/>
    <lineage>
        <taxon>Bacteria</taxon>
        <taxon>Pseudomonadati</taxon>
        <taxon>Bacteroidota</taxon>
        <taxon>Cytophagia</taxon>
        <taxon>Cytophagales</taxon>
        <taxon>Fulvivirgaceae</taxon>
        <taxon>Chryseolinea</taxon>
    </lineage>
</organism>
<dbReference type="PROSITE" id="PS51257">
    <property type="entry name" value="PROKAR_LIPOPROTEIN"/>
    <property type="match status" value="1"/>
</dbReference>
<dbReference type="EMBL" id="FQWQ01000001">
    <property type="protein sequence ID" value="SHG46543.1"/>
    <property type="molecule type" value="Genomic_DNA"/>
</dbReference>
<evidence type="ECO:0000313" key="1">
    <source>
        <dbReference type="EMBL" id="SHG46543.1"/>
    </source>
</evidence>
<dbReference type="AlphaFoldDB" id="A0A1M5K2J0"/>
<reference evidence="1 2" key="1">
    <citation type="submission" date="2016-11" db="EMBL/GenBank/DDBJ databases">
        <authorList>
            <person name="Jaros S."/>
            <person name="Januszkiewicz K."/>
            <person name="Wedrychowicz H."/>
        </authorList>
    </citation>
    <scope>NUCLEOTIDE SEQUENCE [LARGE SCALE GENOMIC DNA]</scope>
    <source>
        <strain evidence="1 2">DSM 24574</strain>
    </source>
</reference>
<dbReference type="OrthoDB" id="605297at2"/>
<dbReference type="RefSeq" id="WP_073130543.1">
    <property type="nucleotide sequence ID" value="NZ_FQWQ01000001.1"/>
</dbReference>
<sequence length="745" mass="84983">MKTTSTKKLAALFSLAILGFYGMVIACADMDWGYDYDSSFTPEVYVDASYAPLFFAPRDVFYDIVFEDKYTTRFNDALVADWVTYLKGSPLTDVQISTLLLNDAKTTGINDAYNALQKKQTLPASLAAAGSHEKAKSFVEFLYHAKVIEAASTTSIDSWNYEEHKSNPANAVTTAQMEKLFTQTTDPFLKNRYWFQAMKGYFYGLDKQKVVAFFDKTKASVPRNTLYYRGLSYVAGAYYSRKDYATSNYLYSVVFDQCPALRTVTAYNFHPQEQKDFDASLALAKTPGEKAALWALLGYYADEKTAIKEIYKLNPASPHLDFLLTRLVNKAEVKLNETAFTSAADYRRMLKERSDKDALQLVTTVANEGKTAKPYLWQLAAGYLNVLADNHAVATIFFDKADKASPKTDLARQQLQLLKLINTLSGIDRLDANTETAIFPDLIWLYNMLPKGQQSAFRYHHAAEWSRRYISSLYQNQQNPVMAELFNRQDKFYQTPANLETMKAFLQKPGKSSWEQLAMGLYPITLSDVFEYQAVTSAYAGKMDAAIAFMEQSPNGKDTELLGNPFNGKIKDCHDCDHEATQKVKYTKLTFLKKLKEMLTFIEIKQDVYNNSLLVANAYYNMTYFGNARVFYYGAIMDQYGNYIAPAYQSQLLSCAPARQYYQKAFDAATTPEQKAKCQYMLAKCDRNDFYTNRYHAKPDFYGDTDVDFKAWDGFKKLKGEYASTSYYKEVIKECGYFRKYLGME</sequence>
<gene>
    <name evidence="1" type="ORF">SAMN04488109_0396</name>
</gene>
<accession>A0A1M5K2J0</accession>
<name>A0A1M5K2J0_9BACT</name>
<keyword evidence="2" id="KW-1185">Reference proteome</keyword>
<evidence type="ECO:0000313" key="2">
    <source>
        <dbReference type="Proteomes" id="UP000184212"/>
    </source>
</evidence>
<dbReference type="Proteomes" id="UP000184212">
    <property type="component" value="Unassembled WGS sequence"/>
</dbReference>
<protein>
    <submittedName>
        <fullName evidence="1">Uncharacterized protein</fullName>
    </submittedName>
</protein>
<proteinExistence type="predicted"/>